<evidence type="ECO:0000313" key="2">
    <source>
        <dbReference type="EMBL" id="SEP25881.1"/>
    </source>
</evidence>
<evidence type="ECO:0000256" key="1">
    <source>
        <dbReference type="SAM" id="MobiDB-lite"/>
    </source>
</evidence>
<keyword evidence="3" id="KW-1185">Reference proteome</keyword>
<evidence type="ECO:0000313" key="3">
    <source>
        <dbReference type="Proteomes" id="UP000199126"/>
    </source>
</evidence>
<dbReference type="AlphaFoldDB" id="A0A1H8WE24"/>
<dbReference type="OrthoDB" id="320255at2157"/>
<feature type="region of interest" description="Disordered" evidence="1">
    <location>
        <begin position="58"/>
        <end position="132"/>
    </location>
</feature>
<feature type="compositionally biased region" description="Basic and acidic residues" evidence="1">
    <location>
        <begin position="58"/>
        <end position="75"/>
    </location>
</feature>
<dbReference type="SUPFAM" id="SSF89372">
    <property type="entry name" value="Fucose-specific lectin"/>
    <property type="match status" value="1"/>
</dbReference>
<dbReference type="RefSeq" id="WP_089827787.1">
    <property type="nucleotide sequence ID" value="NZ_FODV01000028.1"/>
</dbReference>
<feature type="compositionally biased region" description="Acidic residues" evidence="1">
    <location>
        <begin position="109"/>
        <end position="119"/>
    </location>
</feature>
<feature type="compositionally biased region" description="Basic and acidic residues" evidence="1">
    <location>
        <begin position="84"/>
        <end position="93"/>
    </location>
</feature>
<organism evidence="2 3">
    <name type="scientific">Halogranum amylolyticum</name>
    <dbReference type="NCBI Taxonomy" id="660520"/>
    <lineage>
        <taxon>Archaea</taxon>
        <taxon>Methanobacteriati</taxon>
        <taxon>Methanobacteriota</taxon>
        <taxon>Stenosarchaea group</taxon>
        <taxon>Halobacteria</taxon>
        <taxon>Halobacteriales</taxon>
        <taxon>Haloferacaceae</taxon>
    </lineage>
</organism>
<name>A0A1H8WE24_9EURY</name>
<accession>A0A1H8WE24</accession>
<dbReference type="EMBL" id="FODV01000028">
    <property type="protein sequence ID" value="SEP25881.1"/>
    <property type="molecule type" value="Genomic_DNA"/>
</dbReference>
<sequence>MGEFFRFYREYAQTGVHAASAAALTAFGLLMQFHEGFAVLAFLAYVVPLTYRYRQAGDDLPERPESEPERDERTSNTEPATAASDDHEAEADHGAPTGSESERDAEPTSGDESERDVEAESGGRPPATWDHADASVDANLLDVVDVSGSGETTAYAVGEEGVVIERAHGEWETVLEDGPGAAGNTLRGVDATGDGRAVWFTGDGGALGRLDVETGRHTDHSAPNDNTSTWSDVAVAGSDGRETLLLVNGSGQLLRGQYDGEETRWRSPVKPGSGSSLSAVEVVDTVDANGSDGGQRRAYAADTNGGVFQSTGTDDEWEGVGIDDAGALTDLGIGVDASEELVVTGDDGTLYRYDGSVWTPAATVDDSLRGVAIADDVGVVVGDGGCLLERDEGNWERRASVATESLAGVCLAADSLLAVGETGTVLERRR</sequence>
<dbReference type="Proteomes" id="UP000199126">
    <property type="component" value="Unassembled WGS sequence"/>
</dbReference>
<evidence type="ECO:0008006" key="4">
    <source>
        <dbReference type="Google" id="ProtNLM"/>
    </source>
</evidence>
<gene>
    <name evidence="2" type="ORF">SAMN04487948_12812</name>
</gene>
<reference evidence="3" key="1">
    <citation type="submission" date="2016-10" db="EMBL/GenBank/DDBJ databases">
        <authorList>
            <person name="Varghese N."/>
            <person name="Submissions S."/>
        </authorList>
    </citation>
    <scope>NUCLEOTIDE SEQUENCE [LARGE SCALE GENOMIC DNA]</scope>
    <source>
        <strain evidence="3">CGMCC 1.10121</strain>
    </source>
</reference>
<protein>
    <recommendedName>
        <fullName evidence="4">PQQ-like domain-containing protein</fullName>
    </recommendedName>
</protein>
<proteinExistence type="predicted"/>